<evidence type="ECO:0000256" key="2">
    <source>
        <dbReference type="ARBA" id="ARBA00004687"/>
    </source>
</evidence>
<proteinExistence type="inferred from homology"/>
<feature type="transmembrane region" description="Helical" evidence="13">
    <location>
        <begin position="218"/>
        <end position="239"/>
    </location>
</feature>
<evidence type="ECO:0000256" key="8">
    <source>
        <dbReference type="ARBA" id="ARBA00022692"/>
    </source>
</evidence>
<dbReference type="GO" id="GO:0004376">
    <property type="term" value="F:GPI mannosyltransferase activity"/>
    <property type="evidence" value="ECO:0007669"/>
    <property type="project" value="InterPro"/>
</dbReference>
<evidence type="ECO:0000313" key="14">
    <source>
        <dbReference type="EMBL" id="KAF4466546.1"/>
    </source>
</evidence>
<evidence type="ECO:0000256" key="6">
    <source>
        <dbReference type="ARBA" id="ARBA00022676"/>
    </source>
</evidence>
<evidence type="ECO:0000256" key="4">
    <source>
        <dbReference type="ARBA" id="ARBA00013797"/>
    </source>
</evidence>
<dbReference type="EMBL" id="JAADYS010000859">
    <property type="protein sequence ID" value="KAF4466546.1"/>
    <property type="molecule type" value="Genomic_DNA"/>
</dbReference>
<comment type="similarity">
    <text evidence="3 13">Belongs to the PIGM family.</text>
</comment>
<dbReference type="PANTHER" id="PTHR12886:SF0">
    <property type="entry name" value="GPI MANNOSYLTRANSFERASE 1"/>
    <property type="match status" value="1"/>
</dbReference>
<organism evidence="14 15">
    <name type="scientific">Fusarium albosuccineum</name>
    <dbReference type="NCBI Taxonomy" id="1237068"/>
    <lineage>
        <taxon>Eukaryota</taxon>
        <taxon>Fungi</taxon>
        <taxon>Dikarya</taxon>
        <taxon>Ascomycota</taxon>
        <taxon>Pezizomycotina</taxon>
        <taxon>Sordariomycetes</taxon>
        <taxon>Hypocreomycetidae</taxon>
        <taxon>Hypocreales</taxon>
        <taxon>Nectriaceae</taxon>
        <taxon>Fusarium</taxon>
        <taxon>Fusarium decemcellulare species complex</taxon>
    </lineage>
</organism>
<evidence type="ECO:0000256" key="3">
    <source>
        <dbReference type="ARBA" id="ARBA00011071"/>
    </source>
</evidence>
<dbReference type="Pfam" id="PF05007">
    <property type="entry name" value="Mannosyl_trans"/>
    <property type="match status" value="1"/>
</dbReference>
<keyword evidence="10 13" id="KW-1133">Transmembrane helix</keyword>
<protein>
    <recommendedName>
        <fullName evidence="4 13">GPI mannosyltransferase 1</fullName>
        <ecNumber evidence="13">2.4.1.-</ecNumber>
    </recommendedName>
    <alternativeName>
        <fullName evidence="13">GPI mannosyltransferase I</fullName>
    </alternativeName>
</protein>
<keyword evidence="6 13" id="KW-0328">Glycosyltransferase</keyword>
<dbReference type="GO" id="GO:0005789">
    <property type="term" value="C:endoplasmic reticulum membrane"/>
    <property type="evidence" value="ECO:0007669"/>
    <property type="project" value="UniProtKB-SubCell"/>
</dbReference>
<evidence type="ECO:0000256" key="13">
    <source>
        <dbReference type="RuleBase" id="RU365064"/>
    </source>
</evidence>
<evidence type="ECO:0000313" key="15">
    <source>
        <dbReference type="Proteomes" id="UP000554235"/>
    </source>
</evidence>
<keyword evidence="8 13" id="KW-0812">Transmembrane</keyword>
<evidence type="ECO:0000256" key="7">
    <source>
        <dbReference type="ARBA" id="ARBA00022679"/>
    </source>
</evidence>
<comment type="function">
    <text evidence="12 13">Mannosyltransferase involved in glycosylphosphatidylinositol-anchor biosynthesis. Transfers the first alpha-1,4-mannose to GlcN-acyl-PI during GPI precursor assembly. Required for cell wall integrity.</text>
</comment>
<feature type="transmembrane region" description="Helical" evidence="13">
    <location>
        <begin position="157"/>
        <end position="185"/>
    </location>
</feature>
<name>A0A8H4PEH4_9HYPO</name>
<feature type="transmembrane region" description="Helical" evidence="13">
    <location>
        <begin position="382"/>
        <end position="405"/>
    </location>
</feature>
<comment type="pathway">
    <text evidence="2 13">Glycolipid biosynthesis; glycosylphosphatidylinositol-anchor biosynthesis.</text>
</comment>
<feature type="transmembrane region" description="Helical" evidence="13">
    <location>
        <begin position="352"/>
        <end position="370"/>
    </location>
</feature>
<dbReference type="OrthoDB" id="1741594at2759"/>
<dbReference type="UniPathway" id="UPA00196"/>
<dbReference type="GO" id="GO:1990529">
    <property type="term" value="C:glycosylphosphatidylinositol-mannosyltransferase I complex"/>
    <property type="evidence" value="ECO:0007669"/>
    <property type="project" value="TreeGrafter"/>
</dbReference>
<reference evidence="14 15" key="1">
    <citation type="submission" date="2020-01" db="EMBL/GenBank/DDBJ databases">
        <title>Identification and distribution of gene clusters putatively required for synthesis of sphingolipid metabolism inhibitors in phylogenetically diverse species of the filamentous fungus Fusarium.</title>
        <authorList>
            <person name="Kim H.-S."/>
            <person name="Busman M."/>
            <person name="Brown D.W."/>
            <person name="Divon H."/>
            <person name="Uhlig S."/>
            <person name="Proctor R.H."/>
        </authorList>
    </citation>
    <scope>NUCLEOTIDE SEQUENCE [LARGE SCALE GENOMIC DNA]</scope>
    <source>
        <strain evidence="14 15">NRRL 20459</strain>
    </source>
</reference>
<keyword evidence="15" id="KW-1185">Reference proteome</keyword>
<dbReference type="GO" id="GO:0051751">
    <property type="term" value="F:alpha-1,4-mannosyltransferase activity"/>
    <property type="evidence" value="ECO:0007669"/>
    <property type="project" value="InterPro"/>
</dbReference>
<gene>
    <name evidence="14" type="ORF">FALBO_6593</name>
</gene>
<evidence type="ECO:0000256" key="10">
    <source>
        <dbReference type="ARBA" id="ARBA00022989"/>
    </source>
</evidence>
<feature type="transmembrane region" description="Helical" evidence="13">
    <location>
        <begin position="315"/>
        <end position="340"/>
    </location>
</feature>
<feature type="transmembrane region" description="Helical" evidence="13">
    <location>
        <begin position="12"/>
        <end position="30"/>
    </location>
</feature>
<feature type="transmembrane region" description="Helical" evidence="13">
    <location>
        <begin position="71"/>
        <end position="97"/>
    </location>
</feature>
<dbReference type="GO" id="GO:0006506">
    <property type="term" value="P:GPI anchor biosynthetic process"/>
    <property type="evidence" value="ECO:0007669"/>
    <property type="project" value="UniProtKB-UniPathway"/>
</dbReference>
<dbReference type="Proteomes" id="UP000554235">
    <property type="component" value="Unassembled WGS sequence"/>
</dbReference>
<sequence>MPSITPLLRTTPLFFIALLLRLVLLFYGLYQDTHSALKYTDIDYLVFTDASRFLASGSSPYDRDTYRYTPLLAWLLLPTVNFSAFGKLVFAAADLLAGRLMLRVLRRRGMDEATAGGYAALWLWNPMVATISTRGSSEGLLGVLTMGLLWAVERRKFNLAAVILGLSVHFKIYPFIYAPAIVWWMDDERLGKKNKTPAQPSSVAEALTRFCSPERVKLALISLATFMALNLLMYSIYGTPFLVHTYFHHVTRIDHRHNFSPYNVLLYLTSATPANLRPFIRIESLAFLPQLLLSCVLIPLAIAKRDLATSMMAQTFAFVTFNKVCTSQYFLWYMVFLPLYLPNSSLLRNRKLGIVALLLWVVSQGAWLQQGYQLEFLGVSTFYPGLWLASLGFYLVNCWILGIIISDGAKAPQSATSAVKFHVE</sequence>
<accession>A0A8H4PEH4</accession>
<keyword evidence="9 13" id="KW-0256">Endoplasmic reticulum</keyword>
<dbReference type="InterPro" id="IPR007704">
    <property type="entry name" value="PIG-M"/>
</dbReference>
<evidence type="ECO:0000256" key="5">
    <source>
        <dbReference type="ARBA" id="ARBA00022502"/>
    </source>
</evidence>
<dbReference type="PANTHER" id="PTHR12886">
    <property type="entry name" value="PIG-M MANNOSYLTRANSFERASE"/>
    <property type="match status" value="1"/>
</dbReference>
<comment type="subcellular location">
    <subcellularLocation>
        <location evidence="1 13">Endoplasmic reticulum membrane</location>
        <topology evidence="1 13">Multi-pass membrane protein</topology>
    </subcellularLocation>
</comment>
<evidence type="ECO:0000256" key="11">
    <source>
        <dbReference type="ARBA" id="ARBA00023136"/>
    </source>
</evidence>
<dbReference type="EC" id="2.4.1.-" evidence="13"/>
<evidence type="ECO:0000256" key="12">
    <source>
        <dbReference type="ARBA" id="ARBA00025399"/>
    </source>
</evidence>
<dbReference type="AlphaFoldDB" id="A0A8H4PEH4"/>
<keyword evidence="5 13" id="KW-0337">GPI-anchor biosynthesis</keyword>
<keyword evidence="11 13" id="KW-0472">Membrane</keyword>
<comment type="caution">
    <text evidence="14">The sequence shown here is derived from an EMBL/GenBank/DDBJ whole genome shotgun (WGS) entry which is preliminary data.</text>
</comment>
<evidence type="ECO:0000256" key="1">
    <source>
        <dbReference type="ARBA" id="ARBA00004477"/>
    </source>
</evidence>
<keyword evidence="7 13" id="KW-0808">Transferase</keyword>
<evidence type="ECO:0000256" key="9">
    <source>
        <dbReference type="ARBA" id="ARBA00022824"/>
    </source>
</evidence>
<feature type="transmembrane region" description="Helical" evidence="13">
    <location>
        <begin position="285"/>
        <end position="303"/>
    </location>
</feature>